<evidence type="ECO:0000256" key="2">
    <source>
        <dbReference type="ARBA" id="ARBA00022465"/>
    </source>
</evidence>
<dbReference type="Proteomes" id="UP000221123">
    <property type="component" value="Segment"/>
</dbReference>
<keyword evidence="5" id="KW-1185">Reference proteome</keyword>
<comment type="similarity">
    <text evidence="1">Belongs to the tfa family.</text>
</comment>
<dbReference type="RefSeq" id="YP_009831687.1">
    <property type="nucleotide sequence ID" value="NC_048649.1"/>
</dbReference>
<dbReference type="GeneID" id="55601345"/>
<accession>A0A286QHW2</accession>
<dbReference type="GO" id="GO:0098004">
    <property type="term" value="P:virus tail fiber assembly"/>
    <property type="evidence" value="ECO:0007669"/>
    <property type="project" value="UniProtKB-KW"/>
</dbReference>
<dbReference type="InterPro" id="IPR003458">
    <property type="entry name" value="Phage_T4_Gp38_tail_assem"/>
</dbReference>
<dbReference type="KEGG" id="vg:55601345"/>
<proteinExistence type="inferred from homology"/>
<evidence type="ECO:0000313" key="4">
    <source>
        <dbReference type="EMBL" id="APU03130.1"/>
    </source>
</evidence>
<keyword evidence="2" id="KW-1245">Viral tail assembly</keyword>
<organism evidence="4 5">
    <name type="scientific">Salmonella phage UPF_BP2</name>
    <dbReference type="NCBI Taxonomy" id="1913047"/>
    <lineage>
        <taxon>Viruses</taxon>
        <taxon>Duplodnaviria</taxon>
        <taxon>Heunggongvirae</taxon>
        <taxon>Uroviricota</taxon>
        <taxon>Caudoviricetes</taxon>
        <taxon>Rosemountvirus</taxon>
        <taxon>Rosemountvirus UPFBP2</taxon>
    </lineage>
</organism>
<sequence length="180" mass="20521">MTKHKVFRNFTMYHPEVTEENENIVNAGAIFLKDEEGRDWYNLAKEFAIKYEGATFLQVDKNGVVIAAHTDPTMFHPVGCDMVVTYDPPFNIFETVGEWLFDGKEITLNAPMMKEIARERKEQALSIASTKVSVLRDTVDSGNATDEEKELFAKWRDYRIAVNRLDINLGSAMVVPPMPE</sequence>
<dbReference type="EMBL" id="KX826077">
    <property type="protein sequence ID" value="APU03130.1"/>
    <property type="molecule type" value="Genomic_DNA"/>
</dbReference>
<keyword evidence="2" id="KW-1188">Viral release from host cell</keyword>
<reference evidence="4 5" key="1">
    <citation type="submission" date="2016-09" db="EMBL/GenBank/DDBJ databases">
        <title>Genomic and phenotypic characterization of lytic bacteriophages to Salmonella enterica biocontrol.</title>
        <authorList>
            <person name="Cibulski S.P."/>
            <person name="Siqueira F.M."/>
            <person name="Pottker E.S."/>
            <person name="Webber B."/>
            <person name="Mayer F.Q."/>
            <person name="Rodrigues L.B."/>
        </authorList>
    </citation>
    <scope>NUCLEOTIDE SEQUENCE [LARGE SCALE GENOMIC DNA]</scope>
</reference>
<dbReference type="Pfam" id="PF02413">
    <property type="entry name" value="Caudo_TAP"/>
    <property type="match status" value="1"/>
</dbReference>
<evidence type="ECO:0000256" key="3">
    <source>
        <dbReference type="ARBA" id="ARBA00023138"/>
    </source>
</evidence>
<evidence type="ECO:0000313" key="5">
    <source>
        <dbReference type="Proteomes" id="UP000221123"/>
    </source>
</evidence>
<name>A0A286QHW2_9CAUD</name>
<evidence type="ECO:0000256" key="1">
    <source>
        <dbReference type="ARBA" id="ARBA00008579"/>
    </source>
</evidence>
<keyword evidence="3" id="KW-1246">Viral tail fiber assembly</keyword>
<protein>
    <submittedName>
        <fullName evidence="4">Putative tail fiber assembly protein</fullName>
    </submittedName>
</protein>